<name>V8C911_9HELI</name>
<dbReference type="AlphaFoldDB" id="V8C911"/>
<reference evidence="7 8" key="1">
    <citation type="journal article" date="2014" name="Genome Announc.">
        <title>Draft genome sequences of six enterohepatic helicobacter species isolated from humans and one from rhesus macaques.</title>
        <authorList>
            <person name="Shen Z."/>
            <person name="Sheh A."/>
            <person name="Young S.K."/>
            <person name="Abouelliel A."/>
            <person name="Ward D.V."/>
            <person name="Earl A.M."/>
            <person name="Fox J.G."/>
        </authorList>
    </citation>
    <scope>NUCLEOTIDE SEQUENCE [LARGE SCALE GENOMIC DNA]</scope>
    <source>
        <strain evidence="7 8">MIT 99-5501</strain>
    </source>
</reference>
<dbReference type="HOGENOM" id="CLU_070513_0_0_7"/>
<dbReference type="InterPro" id="IPR005495">
    <property type="entry name" value="LptG/LptF_permease"/>
</dbReference>
<comment type="caution">
    <text evidence="7">The sequence shown here is derived from an EMBL/GenBank/DDBJ whole genome shotgun (WGS) entry which is preliminary data.</text>
</comment>
<evidence type="ECO:0000256" key="5">
    <source>
        <dbReference type="ARBA" id="ARBA00023136"/>
    </source>
</evidence>
<dbReference type="OrthoDB" id="5372422at2"/>
<proteinExistence type="predicted"/>
<organism evidence="7 8">
    <name type="scientific">Helicobacter macacae MIT 99-5501</name>
    <dbReference type="NCBI Taxonomy" id="1357400"/>
    <lineage>
        <taxon>Bacteria</taxon>
        <taxon>Pseudomonadati</taxon>
        <taxon>Campylobacterota</taxon>
        <taxon>Epsilonproteobacteria</taxon>
        <taxon>Campylobacterales</taxon>
        <taxon>Helicobacteraceae</taxon>
        <taxon>Helicobacter</taxon>
    </lineage>
</organism>
<dbReference type="Pfam" id="PF03739">
    <property type="entry name" value="LptF_LptG"/>
    <property type="match status" value="1"/>
</dbReference>
<feature type="transmembrane region" description="Helical" evidence="6">
    <location>
        <begin position="55"/>
        <end position="80"/>
    </location>
</feature>
<dbReference type="STRING" id="1357400.HMPREF2086_01280"/>
<evidence type="ECO:0000256" key="4">
    <source>
        <dbReference type="ARBA" id="ARBA00022989"/>
    </source>
</evidence>
<evidence type="ECO:0000313" key="8">
    <source>
        <dbReference type="Proteomes" id="UP000018731"/>
    </source>
</evidence>
<dbReference type="PANTHER" id="PTHR33529:SF7">
    <property type="entry name" value="LIPOPOLYSACCHARIDE EXPORT SYSTEM PERMEASE PROTEIN LPTF"/>
    <property type="match status" value="1"/>
</dbReference>
<evidence type="ECO:0000256" key="6">
    <source>
        <dbReference type="SAM" id="Phobius"/>
    </source>
</evidence>
<feature type="transmembrane region" description="Helical" evidence="6">
    <location>
        <begin position="256"/>
        <end position="277"/>
    </location>
</feature>
<dbReference type="GO" id="GO:0015920">
    <property type="term" value="P:lipopolysaccharide transport"/>
    <property type="evidence" value="ECO:0007669"/>
    <property type="project" value="TreeGrafter"/>
</dbReference>
<dbReference type="RefSeq" id="WP_023928022.1">
    <property type="nucleotide sequence ID" value="NZ_KI669454.1"/>
</dbReference>
<keyword evidence="2" id="KW-1003">Cell membrane</keyword>
<comment type="subcellular location">
    <subcellularLocation>
        <location evidence="1">Cell membrane</location>
        <topology evidence="1">Multi-pass membrane protein</topology>
    </subcellularLocation>
</comment>
<evidence type="ECO:0008006" key="9">
    <source>
        <dbReference type="Google" id="ProtNLM"/>
    </source>
</evidence>
<sequence>MMKRYLFYAVGQIFMPFFLVLFFVASIVLLISLSAATQAIKINIFDLLQLFSYAIPNAIFFVIPITFFCACVLGLSRLSYDYELLVFFSLGISPRKILRSFVWISGFVSVVLLVFSLALIPITRSAYTSFANQKKAEVNINIKAGEFGQRLGDWLVYADEANNRHYKGLVLFSSAIENNEIFITAKEGELTNEDGVFSLLLSSGSAYFAKPDEVQKAYFAKMRLNSKTEDISLSSYDLIEYWSSAFEGNSSQARRFAQAVLASLFPIASVFLVVLFGVANPRFQRNLSYVYLLVSVAGYFVAMYVLSQNAPLIGTIALPLVWLVGSYVLYRRFIFRRY</sequence>
<dbReference type="PATRIC" id="fig|1357400.3.peg.1717"/>
<gene>
    <name evidence="7" type="ORF">HMPREF2086_01280</name>
</gene>
<dbReference type="Proteomes" id="UP000018731">
    <property type="component" value="Unassembled WGS sequence"/>
</dbReference>
<keyword evidence="3 6" id="KW-0812">Transmembrane</keyword>
<dbReference type="eggNOG" id="COG0795">
    <property type="taxonomic scope" value="Bacteria"/>
</dbReference>
<evidence type="ECO:0000313" key="7">
    <source>
        <dbReference type="EMBL" id="ETD23475.1"/>
    </source>
</evidence>
<accession>V8C911</accession>
<feature type="transmembrane region" description="Helical" evidence="6">
    <location>
        <begin position="101"/>
        <end position="122"/>
    </location>
</feature>
<dbReference type="GO" id="GO:0043190">
    <property type="term" value="C:ATP-binding cassette (ABC) transporter complex"/>
    <property type="evidence" value="ECO:0007669"/>
    <property type="project" value="TreeGrafter"/>
</dbReference>
<evidence type="ECO:0000256" key="1">
    <source>
        <dbReference type="ARBA" id="ARBA00004651"/>
    </source>
</evidence>
<keyword evidence="4 6" id="KW-1133">Transmembrane helix</keyword>
<evidence type="ECO:0000256" key="2">
    <source>
        <dbReference type="ARBA" id="ARBA00022475"/>
    </source>
</evidence>
<dbReference type="EMBL" id="AZJI01000005">
    <property type="protein sequence ID" value="ETD23475.1"/>
    <property type="molecule type" value="Genomic_DNA"/>
</dbReference>
<feature type="transmembrane region" description="Helical" evidence="6">
    <location>
        <begin position="289"/>
        <end position="306"/>
    </location>
</feature>
<keyword evidence="8" id="KW-1185">Reference proteome</keyword>
<evidence type="ECO:0000256" key="3">
    <source>
        <dbReference type="ARBA" id="ARBA00022692"/>
    </source>
</evidence>
<keyword evidence="5 6" id="KW-0472">Membrane</keyword>
<dbReference type="PANTHER" id="PTHR33529">
    <property type="entry name" value="SLR0882 PROTEIN-RELATED"/>
    <property type="match status" value="1"/>
</dbReference>
<protein>
    <recommendedName>
        <fullName evidence="9">Lipopolysaccharide export system permease protein LptF</fullName>
    </recommendedName>
</protein>
<feature type="transmembrane region" description="Helical" evidence="6">
    <location>
        <begin position="312"/>
        <end position="330"/>
    </location>
</feature>